<name>W4LQ58_ENTF1</name>
<dbReference type="SUPFAM" id="SSF48113">
    <property type="entry name" value="Heme-dependent peroxidases"/>
    <property type="match status" value="1"/>
</dbReference>
<evidence type="ECO:0000256" key="4">
    <source>
        <dbReference type="SAM" id="MobiDB-lite"/>
    </source>
</evidence>
<protein>
    <recommendedName>
        <fullName evidence="7">Heme peroxidase</fullName>
    </recommendedName>
</protein>
<dbReference type="InterPro" id="IPR010255">
    <property type="entry name" value="Haem_peroxidase_sf"/>
</dbReference>
<organism evidence="5 6">
    <name type="scientific">Entotheonella factor</name>
    <dbReference type="NCBI Taxonomy" id="1429438"/>
    <lineage>
        <taxon>Bacteria</taxon>
        <taxon>Pseudomonadati</taxon>
        <taxon>Nitrospinota/Tectimicrobiota group</taxon>
        <taxon>Candidatus Tectimicrobiota</taxon>
        <taxon>Candidatus Entotheonellia</taxon>
        <taxon>Candidatus Entotheonellales</taxon>
        <taxon>Candidatus Entotheonellaceae</taxon>
        <taxon>Candidatus Entotheonella</taxon>
    </lineage>
</organism>
<dbReference type="PRINTS" id="PR00457">
    <property type="entry name" value="ANPEROXIDASE"/>
</dbReference>
<dbReference type="CDD" id="cd09819">
    <property type="entry name" value="An_peroxidase_bacterial_1"/>
    <property type="match status" value="1"/>
</dbReference>
<dbReference type="Gene3D" id="1.10.640.10">
    <property type="entry name" value="Haem peroxidase domain superfamily, animal type"/>
    <property type="match status" value="1"/>
</dbReference>
<proteinExistence type="predicted"/>
<keyword evidence="3" id="KW-0325">Glycoprotein</keyword>
<dbReference type="InterPro" id="IPR037120">
    <property type="entry name" value="Haem_peroxidase_sf_animal"/>
</dbReference>
<dbReference type="GO" id="GO:0004601">
    <property type="term" value="F:peroxidase activity"/>
    <property type="evidence" value="ECO:0007669"/>
    <property type="project" value="InterPro"/>
</dbReference>
<evidence type="ECO:0000256" key="2">
    <source>
        <dbReference type="ARBA" id="ARBA00022525"/>
    </source>
</evidence>
<feature type="region of interest" description="Disordered" evidence="4">
    <location>
        <begin position="170"/>
        <end position="189"/>
    </location>
</feature>
<evidence type="ECO:0000313" key="5">
    <source>
        <dbReference type="EMBL" id="ETW99999.1"/>
    </source>
</evidence>
<evidence type="ECO:0000256" key="3">
    <source>
        <dbReference type="ARBA" id="ARBA00023180"/>
    </source>
</evidence>
<evidence type="ECO:0008006" key="7">
    <source>
        <dbReference type="Google" id="ProtNLM"/>
    </source>
</evidence>
<evidence type="ECO:0000256" key="1">
    <source>
        <dbReference type="ARBA" id="ARBA00004613"/>
    </source>
</evidence>
<dbReference type="EMBL" id="AZHW01000385">
    <property type="protein sequence ID" value="ETW99999.1"/>
    <property type="molecule type" value="Genomic_DNA"/>
</dbReference>
<dbReference type="GO" id="GO:0005576">
    <property type="term" value="C:extracellular region"/>
    <property type="evidence" value="ECO:0007669"/>
    <property type="project" value="UniProtKB-SubCell"/>
</dbReference>
<keyword evidence="2" id="KW-0964">Secreted</keyword>
<comment type="subcellular location">
    <subcellularLocation>
        <location evidence="1">Secreted</location>
    </subcellularLocation>
</comment>
<dbReference type="HOGENOM" id="CLU_027852_0_0_7"/>
<gene>
    <name evidence="5" type="ORF">ETSY1_12845</name>
</gene>
<evidence type="ECO:0000313" key="6">
    <source>
        <dbReference type="Proteomes" id="UP000019141"/>
    </source>
</evidence>
<dbReference type="PANTHER" id="PTHR11475">
    <property type="entry name" value="OXIDASE/PEROXIDASE"/>
    <property type="match status" value="1"/>
</dbReference>
<dbReference type="PATRIC" id="fig|1429438.4.peg.2572"/>
<dbReference type="GO" id="GO:0020037">
    <property type="term" value="F:heme binding"/>
    <property type="evidence" value="ECO:0007669"/>
    <property type="project" value="InterPro"/>
</dbReference>
<accession>W4LQ58</accession>
<dbReference type="Proteomes" id="UP000019141">
    <property type="component" value="Unassembled WGS sequence"/>
</dbReference>
<dbReference type="PANTHER" id="PTHR11475:SF4">
    <property type="entry name" value="CHORION PEROXIDASE"/>
    <property type="match status" value="1"/>
</dbReference>
<dbReference type="InterPro" id="IPR019791">
    <property type="entry name" value="Haem_peroxidase_animal"/>
</dbReference>
<sequence length="531" mass="59308">MRHGTEQFYIKGEGWISALLFPLAILVRLFRRLGLYPDPHPTPPPPTEEPARIFCRMFEKGEQADVDALIDLGMAMEVERMANADIAGDSNIPAGYTYLGQFVDHDITLDETKLNTTGDVDPETVENIRTPGLDLDSVYGPGPGEGLPGLGQIFENDGVRLRIGLTSPTLATEPGGPIDGGFPNDVPRNPTDKRAIIGDKRNDENLAVAQTHLAFLKFHNAVVEKMAKDHPHLPNEALFKAARTEVVLHYQSIVLTDFLPRVVQHEVLQDVLKNGRKFYTDDDRGCMPVEFSAAAYRMGHSMVRPSYEWNRVFNSSEIPATLFLLFEFSQLSGTRGEPDDESFFGKPTLPSNWIIDWTRFYDFSAVEGVESHPDMNLTRDLDTKLAFDLKTLPEFQQMGAAPELLSLATRNLLRGRLMSLPTGQQVANEMINRGIANFTPLTPDEILAGMHEDILSEHGFHEQTPLWYYILKEAKVKENGHKLGPVGSRIVSEVFVGLIDHSRISLLKERPDLKFSMPELLALVNDLNPLG</sequence>
<dbReference type="Pfam" id="PF03098">
    <property type="entry name" value="An_peroxidase"/>
    <property type="match status" value="1"/>
</dbReference>
<dbReference type="AlphaFoldDB" id="W4LQ58"/>
<keyword evidence="6" id="KW-1185">Reference proteome</keyword>
<reference evidence="5 6" key="1">
    <citation type="journal article" date="2014" name="Nature">
        <title>An environmental bacterial taxon with a large and distinct metabolic repertoire.</title>
        <authorList>
            <person name="Wilson M.C."/>
            <person name="Mori T."/>
            <person name="Ruckert C."/>
            <person name="Uria A.R."/>
            <person name="Helf M.J."/>
            <person name="Takada K."/>
            <person name="Gernert C."/>
            <person name="Steffens U.A."/>
            <person name="Heycke N."/>
            <person name="Schmitt S."/>
            <person name="Rinke C."/>
            <person name="Helfrich E.J."/>
            <person name="Brachmann A.O."/>
            <person name="Gurgui C."/>
            <person name="Wakimoto T."/>
            <person name="Kracht M."/>
            <person name="Crusemann M."/>
            <person name="Hentschel U."/>
            <person name="Abe I."/>
            <person name="Matsunaga S."/>
            <person name="Kalinowski J."/>
            <person name="Takeyama H."/>
            <person name="Piel J."/>
        </authorList>
    </citation>
    <scope>NUCLEOTIDE SEQUENCE [LARGE SCALE GENOMIC DNA]</scope>
    <source>
        <strain evidence="6">TSY1</strain>
    </source>
</reference>
<dbReference type="PROSITE" id="PS50292">
    <property type="entry name" value="PEROXIDASE_3"/>
    <property type="match status" value="1"/>
</dbReference>
<dbReference type="GO" id="GO:0006979">
    <property type="term" value="P:response to oxidative stress"/>
    <property type="evidence" value="ECO:0007669"/>
    <property type="project" value="InterPro"/>
</dbReference>
<comment type="caution">
    <text evidence="5">The sequence shown here is derived from an EMBL/GenBank/DDBJ whole genome shotgun (WGS) entry which is preliminary data.</text>
</comment>